<dbReference type="Gene3D" id="3.40.50.1970">
    <property type="match status" value="1"/>
</dbReference>
<dbReference type="EMBL" id="SNXX01000001">
    <property type="protein sequence ID" value="TDQ06132.1"/>
    <property type="molecule type" value="Genomic_DNA"/>
</dbReference>
<dbReference type="InterPro" id="IPR039697">
    <property type="entry name" value="Alcohol_dehydrogenase_Fe"/>
</dbReference>
<dbReference type="InterPro" id="IPR034802">
    <property type="entry name" value="NADPH_BDH"/>
</dbReference>
<evidence type="ECO:0000313" key="4">
    <source>
        <dbReference type="EMBL" id="TDQ06132.1"/>
    </source>
</evidence>
<keyword evidence="1" id="KW-0560">Oxidoreductase</keyword>
<protein>
    <submittedName>
        <fullName evidence="4">Alcohol dehydrogenase class IV</fullName>
    </submittedName>
</protein>
<dbReference type="CDD" id="cd08179">
    <property type="entry name" value="NADPH_BDH"/>
    <property type="match status" value="1"/>
</dbReference>
<dbReference type="AlphaFoldDB" id="A0A4R6SRB5"/>
<feature type="domain" description="Fe-containing alcohol dehydrogenase-like C-terminal" evidence="3">
    <location>
        <begin position="186"/>
        <end position="377"/>
    </location>
</feature>
<comment type="caution">
    <text evidence="4">The sequence shown here is derived from an EMBL/GenBank/DDBJ whole genome shotgun (WGS) entry which is preliminary data.</text>
</comment>
<reference evidence="4 5" key="1">
    <citation type="submission" date="2019-03" db="EMBL/GenBank/DDBJ databases">
        <title>Subsurface microbial communities from deep shales in Ohio and West Virginia, USA.</title>
        <authorList>
            <person name="Wrighton K."/>
        </authorList>
    </citation>
    <scope>NUCLEOTIDE SEQUENCE [LARGE SCALE GENOMIC DNA]</scope>
    <source>
        <strain evidence="4 5">MSL 7</strain>
    </source>
</reference>
<dbReference type="SUPFAM" id="SSF56796">
    <property type="entry name" value="Dehydroquinate synthase-like"/>
    <property type="match status" value="1"/>
</dbReference>
<proteinExistence type="predicted"/>
<sequence>MKSFLVPREIHFEEGALDYLSTLDGQKAAIVTDEGVMEDLGFLAKTKAKFAEANIETIVIDDVEANPSVKTVLRGKKDMLEFEPDLVVALGGGSTMDAAKIMWAFYEHPDLEFEDIIEVGSMPKLRNKAKFIAIPSTSGTASEITAFSVITDTKKKIKYPIVSPEIVPDAAIIDPQIPATMPPQITANTGMDVLAHAVESFTSTNASDYTDALSLKAIEMVFEYLPRAYKNGNDMEAREKMHNASTIAGMAFSNSSLGIIHSLAHKIGGEFYITHGLANAILLPYVIEFNYQAAEAKFKTIEKTLDIKSLADSIRELNKSLDIPASFAEIENAKYNADEFEAILDRMSENAHQDPCTLTNPKEPTVKDMKTIYQNAFYGE</sequence>
<dbReference type="InterPro" id="IPR001670">
    <property type="entry name" value="ADH_Fe/GldA"/>
</dbReference>
<feature type="domain" description="Alcohol dehydrogenase iron-type/glycerol dehydrogenase GldA" evidence="2">
    <location>
        <begin position="7"/>
        <end position="175"/>
    </location>
</feature>
<dbReference type="FunFam" id="1.20.1090.10:FF:000001">
    <property type="entry name" value="Aldehyde-alcohol dehydrogenase"/>
    <property type="match status" value="1"/>
</dbReference>
<evidence type="ECO:0000313" key="5">
    <source>
        <dbReference type="Proteomes" id="UP000295176"/>
    </source>
</evidence>
<evidence type="ECO:0000259" key="3">
    <source>
        <dbReference type="Pfam" id="PF25137"/>
    </source>
</evidence>
<dbReference type="InterPro" id="IPR018211">
    <property type="entry name" value="ADH_Fe_CS"/>
</dbReference>
<dbReference type="RefSeq" id="WP_133529508.1">
    <property type="nucleotide sequence ID" value="NZ_JBQPXQ010000013.1"/>
</dbReference>
<dbReference type="PANTHER" id="PTHR11496:SF83">
    <property type="entry name" value="HYDROXYACID-OXOACID TRANSHYDROGENASE, MITOCHONDRIAL"/>
    <property type="match status" value="1"/>
</dbReference>
<dbReference type="Gene3D" id="1.20.1090.10">
    <property type="entry name" value="Dehydroquinate synthase-like - alpha domain"/>
    <property type="match status" value="1"/>
</dbReference>
<dbReference type="Pfam" id="PF00465">
    <property type="entry name" value="Fe-ADH"/>
    <property type="match status" value="1"/>
</dbReference>
<dbReference type="PROSITE" id="PS00913">
    <property type="entry name" value="ADH_IRON_1"/>
    <property type="match status" value="1"/>
</dbReference>
<evidence type="ECO:0000256" key="1">
    <source>
        <dbReference type="ARBA" id="ARBA00023002"/>
    </source>
</evidence>
<dbReference type="InterPro" id="IPR056798">
    <property type="entry name" value="ADH_Fe_C"/>
</dbReference>
<organism evidence="4 5">
    <name type="scientific">Halanaerobium saccharolyticum</name>
    <dbReference type="NCBI Taxonomy" id="43595"/>
    <lineage>
        <taxon>Bacteria</taxon>
        <taxon>Bacillati</taxon>
        <taxon>Bacillota</taxon>
        <taxon>Clostridia</taxon>
        <taxon>Halanaerobiales</taxon>
        <taxon>Halanaerobiaceae</taxon>
        <taxon>Halanaerobium</taxon>
    </lineage>
</organism>
<dbReference type="GO" id="GO:0046872">
    <property type="term" value="F:metal ion binding"/>
    <property type="evidence" value="ECO:0007669"/>
    <property type="project" value="InterPro"/>
</dbReference>
<dbReference type="GO" id="GO:0004022">
    <property type="term" value="F:alcohol dehydrogenase (NAD+) activity"/>
    <property type="evidence" value="ECO:0007669"/>
    <property type="project" value="UniProtKB-ARBA"/>
</dbReference>
<dbReference type="PANTHER" id="PTHR11496">
    <property type="entry name" value="ALCOHOL DEHYDROGENASE"/>
    <property type="match status" value="1"/>
</dbReference>
<accession>A0A4R6SRB5</accession>
<evidence type="ECO:0000259" key="2">
    <source>
        <dbReference type="Pfam" id="PF00465"/>
    </source>
</evidence>
<dbReference type="PROSITE" id="PS00060">
    <property type="entry name" value="ADH_IRON_2"/>
    <property type="match status" value="1"/>
</dbReference>
<name>A0A4R6SRB5_9FIRM</name>
<dbReference type="Proteomes" id="UP000295176">
    <property type="component" value="Unassembled WGS sequence"/>
</dbReference>
<dbReference type="FunFam" id="3.40.50.1970:FF:000003">
    <property type="entry name" value="Alcohol dehydrogenase, iron-containing"/>
    <property type="match status" value="1"/>
</dbReference>
<dbReference type="Pfam" id="PF25137">
    <property type="entry name" value="ADH_Fe_C"/>
    <property type="match status" value="1"/>
</dbReference>
<gene>
    <name evidence="4" type="ORF">C7957_101168</name>
</gene>